<sequence>MQGPGANTARSRQVLVLARDPALIAAAHAASARLGLPVRTVRTGSEALARLARPGPGPGHLVCDPAVAGTAWSGLLALLAEPATGTSLILVGPMPGASSHLPAPLPQDHGMLAQALAIPRPCPAAPSVSDGTVRDLQEGLARGEISVHYQPVVRMADRRPVMVEALARWHRPSAPVPPDRFVPLAERAGLARCLSLAVAGTALAELARLWPRLRLGVSLNLPLALLLQPDLLSWLGRALGRQGLGPRQVALELTETTPVHDLAQLHRVLLRLRAAGFRVLLDDVVPGDGRERLHRLPFSGLKLDRSLVERLPGQAQSRQEVRRLVRLAETQGQAVVAEGVSDRRIWGALRGLGVHYAQGYGIGRPVPATALPDWWAGWRGGQLG</sequence>
<comment type="caution">
    <text evidence="2">The sequence shown here is derived from an EMBL/GenBank/DDBJ whole genome shotgun (WGS) entry which is preliminary data.</text>
</comment>
<dbReference type="EMBL" id="JAJAQI010000051">
    <property type="protein sequence ID" value="MCB4824732.1"/>
    <property type="molecule type" value="Genomic_DNA"/>
</dbReference>
<dbReference type="SUPFAM" id="SSF141868">
    <property type="entry name" value="EAL domain-like"/>
    <property type="match status" value="1"/>
</dbReference>
<dbReference type="GO" id="GO:0071111">
    <property type="term" value="F:cyclic-guanylate-specific phosphodiesterase activity"/>
    <property type="evidence" value="ECO:0007669"/>
    <property type="project" value="InterPro"/>
</dbReference>
<dbReference type="AlphaFoldDB" id="A0A9X1IHU4"/>
<dbReference type="CDD" id="cd01948">
    <property type="entry name" value="EAL"/>
    <property type="match status" value="1"/>
</dbReference>
<reference evidence="2" key="1">
    <citation type="submission" date="2021-10" db="EMBL/GenBank/DDBJ databases">
        <title>Roseicella aerolatum sp. nov., isolated from aerosols of e-waste dismantling site.</title>
        <authorList>
            <person name="Qin T."/>
        </authorList>
    </citation>
    <scope>NUCLEOTIDE SEQUENCE</scope>
    <source>
        <strain evidence="2">GB24</strain>
    </source>
</reference>
<dbReference type="Proteomes" id="UP001139311">
    <property type="component" value="Unassembled WGS sequence"/>
</dbReference>
<dbReference type="InterPro" id="IPR035919">
    <property type="entry name" value="EAL_sf"/>
</dbReference>
<dbReference type="PANTHER" id="PTHR33121:SF79">
    <property type="entry name" value="CYCLIC DI-GMP PHOSPHODIESTERASE PDED-RELATED"/>
    <property type="match status" value="1"/>
</dbReference>
<keyword evidence="3" id="KW-1185">Reference proteome</keyword>
<feature type="domain" description="EAL" evidence="1">
    <location>
        <begin position="129"/>
        <end position="379"/>
    </location>
</feature>
<name>A0A9X1IHU4_9PROT</name>
<evidence type="ECO:0000313" key="3">
    <source>
        <dbReference type="Proteomes" id="UP001139311"/>
    </source>
</evidence>
<protein>
    <submittedName>
        <fullName evidence="2">EAL domain-containing protein</fullName>
    </submittedName>
</protein>
<evidence type="ECO:0000259" key="1">
    <source>
        <dbReference type="PROSITE" id="PS50883"/>
    </source>
</evidence>
<dbReference type="PROSITE" id="PS50883">
    <property type="entry name" value="EAL"/>
    <property type="match status" value="1"/>
</dbReference>
<dbReference type="SMART" id="SM00052">
    <property type="entry name" value="EAL"/>
    <property type="match status" value="1"/>
</dbReference>
<evidence type="ECO:0000313" key="2">
    <source>
        <dbReference type="EMBL" id="MCB4824732.1"/>
    </source>
</evidence>
<dbReference type="Pfam" id="PF00563">
    <property type="entry name" value="EAL"/>
    <property type="match status" value="1"/>
</dbReference>
<dbReference type="InterPro" id="IPR050706">
    <property type="entry name" value="Cyclic-di-GMP_PDE-like"/>
</dbReference>
<accession>A0A9X1IHU4</accession>
<gene>
    <name evidence="2" type="ORF">LHA35_23665</name>
</gene>
<organism evidence="2 3">
    <name type="scientific">Roseicella aerolata</name>
    <dbReference type="NCBI Taxonomy" id="2883479"/>
    <lineage>
        <taxon>Bacteria</taxon>
        <taxon>Pseudomonadati</taxon>
        <taxon>Pseudomonadota</taxon>
        <taxon>Alphaproteobacteria</taxon>
        <taxon>Acetobacterales</taxon>
        <taxon>Roseomonadaceae</taxon>
        <taxon>Roseicella</taxon>
    </lineage>
</organism>
<dbReference type="PANTHER" id="PTHR33121">
    <property type="entry name" value="CYCLIC DI-GMP PHOSPHODIESTERASE PDEF"/>
    <property type="match status" value="1"/>
</dbReference>
<proteinExistence type="predicted"/>
<dbReference type="RefSeq" id="WP_226613136.1">
    <property type="nucleotide sequence ID" value="NZ_JAJAQI010000051.1"/>
</dbReference>
<dbReference type="InterPro" id="IPR001633">
    <property type="entry name" value="EAL_dom"/>
</dbReference>
<dbReference type="Gene3D" id="3.20.20.450">
    <property type="entry name" value="EAL domain"/>
    <property type="match status" value="1"/>
</dbReference>